<keyword evidence="1" id="KW-0812">Transmembrane</keyword>
<feature type="transmembrane region" description="Helical" evidence="1">
    <location>
        <begin position="75"/>
        <end position="92"/>
    </location>
</feature>
<keyword evidence="3" id="KW-1185">Reference proteome</keyword>
<feature type="transmembrane region" description="Helical" evidence="1">
    <location>
        <begin position="16"/>
        <end position="34"/>
    </location>
</feature>
<dbReference type="Proteomes" id="UP001062738">
    <property type="component" value="Unassembled WGS sequence"/>
</dbReference>
<dbReference type="RefSeq" id="WP_265152210.1">
    <property type="nucleotide sequence ID" value="NZ_JAOXXL010000015.1"/>
</dbReference>
<name>A0ABT4DI24_FUSSI</name>
<gene>
    <name evidence="2" type="ORF">OCK72_06265</name>
</gene>
<comment type="caution">
    <text evidence="2">The sequence shown here is derived from an EMBL/GenBank/DDBJ whole genome shotgun (WGS) entry which is preliminary data.</text>
</comment>
<keyword evidence="1" id="KW-1133">Transmembrane helix</keyword>
<organism evidence="2 3">
    <name type="scientific">Fusobacterium simiae</name>
    <dbReference type="NCBI Taxonomy" id="855"/>
    <lineage>
        <taxon>Bacteria</taxon>
        <taxon>Fusobacteriati</taxon>
        <taxon>Fusobacteriota</taxon>
        <taxon>Fusobacteriia</taxon>
        <taxon>Fusobacteriales</taxon>
        <taxon>Fusobacteriaceae</taxon>
        <taxon>Fusobacterium</taxon>
    </lineage>
</organism>
<evidence type="ECO:0000256" key="1">
    <source>
        <dbReference type="SAM" id="Phobius"/>
    </source>
</evidence>
<feature type="transmembrane region" description="Helical" evidence="1">
    <location>
        <begin position="41"/>
        <end position="63"/>
    </location>
</feature>
<protein>
    <recommendedName>
        <fullName evidence="4">DUF2628 domain-containing protein</fullName>
    </recommendedName>
</protein>
<proteinExistence type="predicted"/>
<evidence type="ECO:0008006" key="4">
    <source>
        <dbReference type="Google" id="ProtNLM"/>
    </source>
</evidence>
<evidence type="ECO:0000313" key="2">
    <source>
        <dbReference type="EMBL" id="MCY7008260.1"/>
    </source>
</evidence>
<reference evidence="2" key="1">
    <citation type="submission" date="2022-09" db="EMBL/GenBank/DDBJ databases">
        <authorList>
            <person name="Zoaiter M."/>
        </authorList>
    </citation>
    <scope>NUCLEOTIDE SEQUENCE</scope>
    <source>
        <strain evidence="2">DSM 19848</strain>
    </source>
</reference>
<feature type="transmembrane region" description="Helical" evidence="1">
    <location>
        <begin position="155"/>
        <end position="171"/>
    </location>
</feature>
<sequence>MAVKVRLEKDGFVKDGFVGFSWTSLFFNVWVPAFRLNFDGFIIFCIISLIETILPIFIMITIIHTQNIDNLSSIPILQFSFYIVNFIVGFWYNRYYTQKMLKDGWKLLENDDYSSAILKGYRYLDYTESEIADQEKMQRYTEFLAEAKRKERNKLIFFLLFFVLIICLAIFF</sequence>
<evidence type="ECO:0000313" key="3">
    <source>
        <dbReference type="Proteomes" id="UP001062738"/>
    </source>
</evidence>
<accession>A0ABT4DI24</accession>
<dbReference type="EMBL" id="JAOXXL010000015">
    <property type="protein sequence ID" value="MCY7008260.1"/>
    <property type="molecule type" value="Genomic_DNA"/>
</dbReference>
<keyword evidence="1" id="KW-0472">Membrane</keyword>